<feature type="transmembrane region" description="Helical" evidence="1">
    <location>
        <begin position="23"/>
        <end position="41"/>
    </location>
</feature>
<name>A0ABW5JLE1_9BACT</name>
<proteinExistence type="predicted"/>
<sequence length="253" mass="28224">MDSLLSHIYRAVMTARSISSRFSWLRILTPMVFIAGVWSFAGSDKGKQVQADDLRVEVVQHVEVNRHTLHRPLTSQGTQPVELNEFGVAIVKVTGRAGQRVRVMLETEQSMKSDELNRRGSDLNFDLQAAWLEGEEAFSGNGWSRAEKVSNMKEFTVQLSSYGRTESSVNTPHNAEWGSQKSVQGRALKEVSDTHYSAPAGGRNISDTRGSATIYIKPVIKPDGKQHPGRFLADITVHAEYDDVFLFDRGEND</sequence>
<comment type="caution">
    <text evidence="2">The sequence shown here is derived from an EMBL/GenBank/DDBJ whole genome shotgun (WGS) entry which is preliminary data.</text>
</comment>
<reference evidence="3" key="1">
    <citation type="journal article" date="2019" name="Int. J. Syst. Evol. Microbiol.">
        <title>The Global Catalogue of Microorganisms (GCM) 10K type strain sequencing project: providing services to taxonomists for standard genome sequencing and annotation.</title>
        <authorList>
            <consortium name="The Broad Institute Genomics Platform"/>
            <consortium name="The Broad Institute Genome Sequencing Center for Infectious Disease"/>
            <person name="Wu L."/>
            <person name="Ma J."/>
        </authorList>
    </citation>
    <scope>NUCLEOTIDE SEQUENCE [LARGE SCALE GENOMIC DNA]</scope>
    <source>
        <strain evidence="3">KCTC 52042</strain>
    </source>
</reference>
<evidence type="ECO:0000256" key="1">
    <source>
        <dbReference type="SAM" id="Phobius"/>
    </source>
</evidence>
<dbReference type="RefSeq" id="WP_390302289.1">
    <property type="nucleotide sequence ID" value="NZ_JBHULI010000024.1"/>
</dbReference>
<organism evidence="2 3">
    <name type="scientific">Gracilimonas halophila</name>
    <dbReference type="NCBI Taxonomy" id="1834464"/>
    <lineage>
        <taxon>Bacteria</taxon>
        <taxon>Pseudomonadati</taxon>
        <taxon>Balneolota</taxon>
        <taxon>Balneolia</taxon>
        <taxon>Balneolales</taxon>
        <taxon>Balneolaceae</taxon>
        <taxon>Gracilimonas</taxon>
    </lineage>
</organism>
<dbReference type="Proteomes" id="UP001597460">
    <property type="component" value="Unassembled WGS sequence"/>
</dbReference>
<dbReference type="EMBL" id="JBHULI010000024">
    <property type="protein sequence ID" value="MFD2532940.1"/>
    <property type="molecule type" value="Genomic_DNA"/>
</dbReference>
<gene>
    <name evidence="2" type="ORF">ACFSVN_10820</name>
</gene>
<keyword evidence="3" id="KW-1185">Reference proteome</keyword>
<keyword evidence="1" id="KW-1133">Transmembrane helix</keyword>
<keyword evidence="1" id="KW-0812">Transmembrane</keyword>
<evidence type="ECO:0000313" key="2">
    <source>
        <dbReference type="EMBL" id="MFD2532940.1"/>
    </source>
</evidence>
<keyword evidence="1" id="KW-0472">Membrane</keyword>
<evidence type="ECO:0000313" key="3">
    <source>
        <dbReference type="Proteomes" id="UP001597460"/>
    </source>
</evidence>
<protein>
    <submittedName>
        <fullName evidence="2">Uncharacterized protein</fullName>
    </submittedName>
</protein>
<accession>A0ABW5JLE1</accession>